<keyword evidence="7" id="KW-0479">Metal-binding</keyword>
<evidence type="ECO:0000256" key="6">
    <source>
        <dbReference type="ARBA" id="ARBA00022679"/>
    </source>
</evidence>
<dbReference type="SUPFAM" id="SSF51621">
    <property type="entry name" value="Phosphoenolpyruvate/pyruvate domain"/>
    <property type="match status" value="1"/>
</dbReference>
<keyword evidence="13" id="KW-0670">Pyruvate</keyword>
<dbReference type="GO" id="GO:0000287">
    <property type="term" value="F:magnesium ion binding"/>
    <property type="evidence" value="ECO:0007669"/>
    <property type="project" value="InterPro"/>
</dbReference>
<evidence type="ECO:0000256" key="5">
    <source>
        <dbReference type="ARBA" id="ARBA00012142"/>
    </source>
</evidence>
<feature type="domain" description="Pyruvate kinase barrel" evidence="14">
    <location>
        <begin position="65"/>
        <end position="152"/>
    </location>
</feature>
<comment type="similarity">
    <text evidence="4">Belongs to the pyruvate kinase family.</text>
</comment>
<evidence type="ECO:0000259" key="15">
    <source>
        <dbReference type="Pfam" id="PF02887"/>
    </source>
</evidence>
<dbReference type="GO" id="GO:0030955">
    <property type="term" value="F:potassium ion binding"/>
    <property type="evidence" value="ECO:0007669"/>
    <property type="project" value="InterPro"/>
</dbReference>
<dbReference type="STRING" id="35128.B8C0J6"/>
<keyword evidence="9" id="KW-0418">Kinase</keyword>
<keyword evidence="17" id="KW-1185">Reference proteome</keyword>
<dbReference type="GO" id="GO:0006096">
    <property type="term" value="P:glycolytic process"/>
    <property type="evidence" value="ECO:0000318"/>
    <property type="project" value="GO_Central"/>
</dbReference>
<dbReference type="eggNOG" id="KOG2323">
    <property type="taxonomic scope" value="Eukaryota"/>
</dbReference>
<dbReference type="InterPro" id="IPR015806">
    <property type="entry name" value="Pyrv_Knase_insert_dom_sf"/>
</dbReference>
<dbReference type="OMA" id="MIMPIEV"/>
<evidence type="ECO:0000256" key="4">
    <source>
        <dbReference type="ARBA" id="ARBA00008663"/>
    </source>
</evidence>
<dbReference type="RefSeq" id="XP_002289538.1">
    <property type="nucleotide sequence ID" value="XM_002289502.1"/>
</dbReference>
<dbReference type="InterPro" id="IPR040442">
    <property type="entry name" value="Pyrv_kinase-like_dom_sf"/>
</dbReference>
<comment type="cofactor">
    <cofactor evidence="1">
        <name>Mg(2+)</name>
        <dbReference type="ChEBI" id="CHEBI:18420"/>
    </cofactor>
</comment>
<comment type="pathway">
    <text evidence="3">Carbohydrate degradation; glycolysis; pyruvate from D-glyceraldehyde 3-phosphate: step 5/5.</text>
</comment>
<keyword evidence="6" id="KW-0808">Transferase</keyword>
<evidence type="ECO:0000256" key="13">
    <source>
        <dbReference type="ARBA" id="ARBA00023317"/>
    </source>
</evidence>
<sequence length="617" mass="67220">MKIASICVLAMFKGESITAFAPTHKARVTTNLAISLDPSISSGAQAFGQDTTVAAIPKVSQRWRKSTKQLATLGPASSTLEMIETLFLAGADIFRLNFSHGSQEQKKELLTMIRQVEEKYSHPIAVLGDLQGPKLRVSYSFFGVNDFYVICNHLFHAVLCTDKLLLFTPSPFAPFKVGEFSNPNGEILEKGQHFRLDLDEAQGDSTRVMLPHPEIIDASEVGHVLLVDDGKVKLVVVEKGDSYLECRVDVPGKISNRKGVNTPDSVLEISPLTPKDRSDLEYMVSIGVDWVALSFVQQPSDIEEIHQLIDSHLAPDAFRPAVMAKIEKPSCFFGDNLERIVDLCEGIMVARGDLGVECAPEDVPLLQKQIIDECRRKGKPVVVATQMLESMIESPTPTRAEASDVATAIYDGADAIMLSAESAAGKFPEESVAMQQRIINRVEGDPHYHRYLDQLVVTKKVTATDAVTTAARQIAQTVKAKAIVCFTLQGSTVLRASQERATVPILGITPFKETARQLAMSWGVYPDLPRSGSFGFSADETDFFNYENPAVDGQDDDFDIVLKNACRAALRKGLVSDPSDLLVVTAGIPFGTPGAANIIRLLPAAGPACWDGICRVD</sequence>
<dbReference type="InterPro" id="IPR015793">
    <property type="entry name" value="Pyrv_Knase_brl"/>
</dbReference>
<feature type="domain" description="Pyruvate kinase barrel" evidence="14">
    <location>
        <begin position="187"/>
        <end position="432"/>
    </location>
</feature>
<evidence type="ECO:0000256" key="1">
    <source>
        <dbReference type="ARBA" id="ARBA00001946"/>
    </source>
</evidence>
<dbReference type="GO" id="GO:0016301">
    <property type="term" value="F:kinase activity"/>
    <property type="evidence" value="ECO:0007669"/>
    <property type="project" value="UniProtKB-KW"/>
</dbReference>
<dbReference type="GO" id="GO:0004743">
    <property type="term" value="F:pyruvate kinase activity"/>
    <property type="evidence" value="ECO:0000318"/>
    <property type="project" value="GO_Central"/>
</dbReference>
<dbReference type="Gene3D" id="3.40.1380.20">
    <property type="entry name" value="Pyruvate kinase, C-terminal domain"/>
    <property type="match status" value="1"/>
</dbReference>
<evidence type="ECO:0000256" key="8">
    <source>
        <dbReference type="ARBA" id="ARBA00022741"/>
    </source>
</evidence>
<evidence type="ECO:0000256" key="11">
    <source>
        <dbReference type="ARBA" id="ARBA00022842"/>
    </source>
</evidence>
<comment type="cofactor">
    <cofactor evidence="2">
        <name>K(+)</name>
        <dbReference type="ChEBI" id="CHEBI:29103"/>
    </cofactor>
</comment>
<dbReference type="SUPFAM" id="SSF50800">
    <property type="entry name" value="PK beta-barrel domain-like"/>
    <property type="match status" value="1"/>
</dbReference>
<keyword evidence="12" id="KW-0324">Glycolysis</keyword>
<dbReference type="UniPathway" id="UPA00109">
    <property type="reaction ID" value="UER00188"/>
</dbReference>
<evidence type="ECO:0000256" key="10">
    <source>
        <dbReference type="ARBA" id="ARBA00022840"/>
    </source>
</evidence>
<evidence type="ECO:0000256" key="9">
    <source>
        <dbReference type="ARBA" id="ARBA00022777"/>
    </source>
</evidence>
<gene>
    <name evidence="16" type="ORF">THAPSDRAFT_4875</name>
</gene>
<dbReference type="Pfam" id="PF00224">
    <property type="entry name" value="PK"/>
    <property type="match status" value="2"/>
</dbReference>
<dbReference type="InterPro" id="IPR036918">
    <property type="entry name" value="Pyrv_Knase_C_sf"/>
</dbReference>
<reference evidence="16 17" key="1">
    <citation type="journal article" date="2004" name="Science">
        <title>The genome of the diatom Thalassiosira pseudonana: ecology, evolution, and metabolism.</title>
        <authorList>
            <person name="Armbrust E.V."/>
            <person name="Berges J.A."/>
            <person name="Bowler C."/>
            <person name="Green B.R."/>
            <person name="Martinez D."/>
            <person name="Putnam N.H."/>
            <person name="Zhou S."/>
            <person name="Allen A.E."/>
            <person name="Apt K.E."/>
            <person name="Bechner M."/>
            <person name="Brzezinski M.A."/>
            <person name="Chaal B.K."/>
            <person name="Chiovitti A."/>
            <person name="Davis A.K."/>
            <person name="Demarest M.S."/>
            <person name="Detter J.C."/>
            <person name="Glavina T."/>
            <person name="Goodstein D."/>
            <person name="Hadi M.Z."/>
            <person name="Hellsten U."/>
            <person name="Hildebrand M."/>
            <person name="Jenkins B.D."/>
            <person name="Jurka J."/>
            <person name="Kapitonov V.V."/>
            <person name="Kroger N."/>
            <person name="Lau W.W."/>
            <person name="Lane T.W."/>
            <person name="Larimer F.W."/>
            <person name="Lippmeier J.C."/>
            <person name="Lucas S."/>
            <person name="Medina M."/>
            <person name="Montsant A."/>
            <person name="Obornik M."/>
            <person name="Parker M.S."/>
            <person name="Palenik B."/>
            <person name="Pazour G.J."/>
            <person name="Richardson P.M."/>
            <person name="Rynearson T.A."/>
            <person name="Saito M.A."/>
            <person name="Schwartz D.C."/>
            <person name="Thamatrakoln K."/>
            <person name="Valentin K."/>
            <person name="Vardi A."/>
            <person name="Wilkerson F.P."/>
            <person name="Rokhsar D.S."/>
        </authorList>
    </citation>
    <scope>NUCLEOTIDE SEQUENCE [LARGE SCALE GENOMIC DNA]</scope>
    <source>
        <strain evidence="16 17">CCMP1335</strain>
    </source>
</reference>
<evidence type="ECO:0000256" key="7">
    <source>
        <dbReference type="ARBA" id="ARBA00022723"/>
    </source>
</evidence>
<dbReference type="GO" id="GO:0005524">
    <property type="term" value="F:ATP binding"/>
    <property type="evidence" value="ECO:0007669"/>
    <property type="project" value="UniProtKB-KW"/>
</dbReference>
<organism evidence="16 17">
    <name type="scientific">Thalassiosira pseudonana</name>
    <name type="common">Marine diatom</name>
    <name type="synonym">Cyclotella nana</name>
    <dbReference type="NCBI Taxonomy" id="35128"/>
    <lineage>
        <taxon>Eukaryota</taxon>
        <taxon>Sar</taxon>
        <taxon>Stramenopiles</taxon>
        <taxon>Ochrophyta</taxon>
        <taxon>Bacillariophyta</taxon>
        <taxon>Coscinodiscophyceae</taxon>
        <taxon>Thalassiosirophycidae</taxon>
        <taxon>Thalassiosirales</taxon>
        <taxon>Thalassiosiraceae</taxon>
        <taxon>Thalassiosira</taxon>
    </lineage>
</organism>
<keyword evidence="10" id="KW-0067">ATP-binding</keyword>
<dbReference type="PANTHER" id="PTHR11817">
    <property type="entry name" value="PYRUVATE KINASE"/>
    <property type="match status" value="1"/>
</dbReference>
<dbReference type="SUPFAM" id="SSF52935">
    <property type="entry name" value="PK C-terminal domain-like"/>
    <property type="match status" value="1"/>
</dbReference>
<accession>B8C0J6</accession>
<evidence type="ECO:0000256" key="2">
    <source>
        <dbReference type="ARBA" id="ARBA00001958"/>
    </source>
</evidence>
<dbReference type="InterPro" id="IPR015795">
    <property type="entry name" value="Pyrv_Knase_C"/>
</dbReference>
<dbReference type="GO" id="GO:0005829">
    <property type="term" value="C:cytosol"/>
    <property type="evidence" value="ECO:0000318"/>
    <property type="project" value="GO_Central"/>
</dbReference>
<dbReference type="PaxDb" id="35128-Thaps4875"/>
<dbReference type="FunCoup" id="B8C0J6">
    <property type="interactions" value="58"/>
</dbReference>
<dbReference type="AlphaFoldDB" id="B8C0J6"/>
<keyword evidence="11" id="KW-0460">Magnesium</keyword>
<feature type="domain" description="Pyruvate kinase C-terminal" evidence="15">
    <location>
        <begin position="465"/>
        <end position="601"/>
    </location>
</feature>
<dbReference type="FunFam" id="3.20.20.60:FF:000025">
    <property type="entry name" value="Pyruvate kinase"/>
    <property type="match status" value="1"/>
</dbReference>
<dbReference type="Gene3D" id="2.40.33.10">
    <property type="entry name" value="PK beta-barrel domain-like"/>
    <property type="match status" value="1"/>
</dbReference>
<evidence type="ECO:0000256" key="3">
    <source>
        <dbReference type="ARBA" id="ARBA00004997"/>
    </source>
</evidence>
<protein>
    <recommendedName>
        <fullName evidence="5">pyruvate kinase</fullName>
        <ecNumber evidence="5">2.7.1.40</ecNumber>
    </recommendedName>
</protein>
<keyword evidence="8" id="KW-0547">Nucleotide-binding</keyword>
<dbReference type="GeneID" id="7452237"/>
<dbReference type="KEGG" id="tps:THAPSDRAFT_4875"/>
<evidence type="ECO:0000313" key="17">
    <source>
        <dbReference type="Proteomes" id="UP000001449"/>
    </source>
</evidence>
<evidence type="ECO:0000259" key="14">
    <source>
        <dbReference type="Pfam" id="PF00224"/>
    </source>
</evidence>
<dbReference type="GO" id="GO:0005737">
    <property type="term" value="C:cytoplasm"/>
    <property type="evidence" value="ECO:0000318"/>
    <property type="project" value="GO_Central"/>
</dbReference>
<dbReference type="Pfam" id="PF02887">
    <property type="entry name" value="PK_C"/>
    <property type="match status" value="1"/>
</dbReference>
<reference evidence="16 17" key="2">
    <citation type="journal article" date="2008" name="Nature">
        <title>The Phaeodactylum genome reveals the evolutionary history of diatom genomes.</title>
        <authorList>
            <person name="Bowler C."/>
            <person name="Allen A.E."/>
            <person name="Badger J.H."/>
            <person name="Grimwood J."/>
            <person name="Jabbari K."/>
            <person name="Kuo A."/>
            <person name="Maheswari U."/>
            <person name="Martens C."/>
            <person name="Maumus F."/>
            <person name="Otillar R.P."/>
            <person name="Rayko E."/>
            <person name="Salamov A."/>
            <person name="Vandepoele K."/>
            <person name="Beszteri B."/>
            <person name="Gruber A."/>
            <person name="Heijde M."/>
            <person name="Katinka M."/>
            <person name="Mock T."/>
            <person name="Valentin K."/>
            <person name="Verret F."/>
            <person name="Berges J.A."/>
            <person name="Brownlee C."/>
            <person name="Cadoret J.P."/>
            <person name="Chiovitti A."/>
            <person name="Choi C.J."/>
            <person name="Coesel S."/>
            <person name="De Martino A."/>
            <person name="Detter J.C."/>
            <person name="Durkin C."/>
            <person name="Falciatore A."/>
            <person name="Fournet J."/>
            <person name="Haruta M."/>
            <person name="Huysman M.J."/>
            <person name="Jenkins B.D."/>
            <person name="Jiroutova K."/>
            <person name="Jorgensen R.E."/>
            <person name="Joubert Y."/>
            <person name="Kaplan A."/>
            <person name="Kroger N."/>
            <person name="Kroth P.G."/>
            <person name="La Roche J."/>
            <person name="Lindquist E."/>
            <person name="Lommer M."/>
            <person name="Martin-Jezequel V."/>
            <person name="Lopez P.J."/>
            <person name="Lucas S."/>
            <person name="Mangogna M."/>
            <person name="McGinnis K."/>
            <person name="Medlin L.K."/>
            <person name="Montsant A."/>
            <person name="Oudot-Le Secq M.P."/>
            <person name="Napoli C."/>
            <person name="Obornik M."/>
            <person name="Parker M.S."/>
            <person name="Petit J.L."/>
            <person name="Porcel B.M."/>
            <person name="Poulsen N."/>
            <person name="Robison M."/>
            <person name="Rychlewski L."/>
            <person name="Rynearson T.A."/>
            <person name="Schmutz J."/>
            <person name="Shapiro H."/>
            <person name="Siaut M."/>
            <person name="Stanley M."/>
            <person name="Sussman M.R."/>
            <person name="Taylor A.R."/>
            <person name="Vardi A."/>
            <person name="von Dassow P."/>
            <person name="Vyverman W."/>
            <person name="Willis A."/>
            <person name="Wyrwicz L.S."/>
            <person name="Rokhsar D.S."/>
            <person name="Weissenbach J."/>
            <person name="Armbrust E.V."/>
            <person name="Green B.R."/>
            <person name="Van de Peer Y."/>
            <person name="Grigoriev I.V."/>
        </authorList>
    </citation>
    <scope>NUCLEOTIDE SEQUENCE [LARGE SCALE GENOMIC DNA]</scope>
    <source>
        <strain evidence="16 17">CCMP1335</strain>
    </source>
</reference>
<dbReference type="InParanoid" id="B8C0J6"/>
<name>B8C0J6_THAPS</name>
<dbReference type="Proteomes" id="UP000001449">
    <property type="component" value="Chromosome 4"/>
</dbReference>
<proteinExistence type="inferred from homology"/>
<evidence type="ECO:0000256" key="12">
    <source>
        <dbReference type="ARBA" id="ARBA00023152"/>
    </source>
</evidence>
<dbReference type="HOGENOM" id="CLU_015439_8_2_1"/>
<dbReference type="InterPro" id="IPR015813">
    <property type="entry name" value="Pyrv/PenolPyrv_kinase-like_dom"/>
</dbReference>
<dbReference type="NCBIfam" id="TIGR01064">
    <property type="entry name" value="pyruv_kin"/>
    <property type="match status" value="1"/>
</dbReference>
<dbReference type="Gene3D" id="3.20.20.60">
    <property type="entry name" value="Phosphoenolpyruvate-binding domains"/>
    <property type="match status" value="2"/>
</dbReference>
<dbReference type="EC" id="2.7.1.40" evidence="5"/>
<dbReference type="InterPro" id="IPR001697">
    <property type="entry name" value="Pyr_Knase"/>
</dbReference>
<evidence type="ECO:0000313" key="16">
    <source>
        <dbReference type="EMBL" id="EED93075.1"/>
    </source>
</evidence>
<dbReference type="EMBL" id="CM000641">
    <property type="protein sequence ID" value="EED93075.1"/>
    <property type="molecule type" value="Genomic_DNA"/>
</dbReference>
<dbReference type="InterPro" id="IPR011037">
    <property type="entry name" value="Pyrv_Knase-like_insert_dom_sf"/>
</dbReference>